<proteinExistence type="predicted"/>
<organism evidence="1 2">
    <name type="scientific">Hyella patelloides LEGE 07179</name>
    <dbReference type="NCBI Taxonomy" id="945734"/>
    <lineage>
        <taxon>Bacteria</taxon>
        <taxon>Bacillati</taxon>
        <taxon>Cyanobacteriota</taxon>
        <taxon>Cyanophyceae</taxon>
        <taxon>Pleurocapsales</taxon>
        <taxon>Hyellaceae</taxon>
        <taxon>Hyella</taxon>
    </lineage>
</organism>
<gene>
    <name evidence="1" type="ORF">H1P_2140015</name>
</gene>
<evidence type="ECO:0000313" key="2">
    <source>
        <dbReference type="Proteomes" id="UP000320055"/>
    </source>
</evidence>
<keyword evidence="2" id="KW-1185">Reference proteome</keyword>
<accession>A0A563VQR9</accession>
<evidence type="ECO:0000313" key="1">
    <source>
        <dbReference type="EMBL" id="VEP13729.1"/>
    </source>
</evidence>
<name>A0A563VQR9_9CYAN</name>
<protein>
    <submittedName>
        <fullName evidence="1">Uncharacterized protein</fullName>
    </submittedName>
</protein>
<dbReference type="EMBL" id="CAACVJ010000129">
    <property type="protein sequence ID" value="VEP13729.1"/>
    <property type="molecule type" value="Genomic_DNA"/>
</dbReference>
<dbReference type="Proteomes" id="UP000320055">
    <property type="component" value="Unassembled WGS sequence"/>
</dbReference>
<reference evidence="1 2" key="1">
    <citation type="submission" date="2019-01" db="EMBL/GenBank/DDBJ databases">
        <authorList>
            <person name="Brito A."/>
        </authorList>
    </citation>
    <scope>NUCLEOTIDE SEQUENCE [LARGE SCALE GENOMIC DNA]</scope>
    <source>
        <strain evidence="1">1</strain>
    </source>
</reference>
<sequence length="51" mass="5697">MSSTQLKLAVTKVLIQNSKATTLYGFEQFIVIKNKATICLAIVREMIVILI</sequence>
<dbReference type="AlphaFoldDB" id="A0A563VQR9"/>